<evidence type="ECO:0000256" key="9">
    <source>
        <dbReference type="ARBA" id="ARBA00023143"/>
    </source>
</evidence>
<dbReference type="GO" id="GO:0005886">
    <property type="term" value="C:plasma membrane"/>
    <property type="evidence" value="ECO:0007669"/>
    <property type="project" value="UniProtKB-SubCell"/>
</dbReference>
<comment type="subcellular location">
    <subcellularLocation>
        <location evidence="1">Bacterial flagellum basal body</location>
    </subcellularLocation>
    <subcellularLocation>
        <location evidence="2">Cell membrane</location>
        <topology evidence="2">Peripheral membrane protein</topology>
    </subcellularLocation>
</comment>
<feature type="domain" description="Flagellar motor switch protein FliN-like C-terminal" evidence="10">
    <location>
        <begin position="219"/>
        <end position="285"/>
    </location>
</feature>
<dbReference type="GO" id="GO:0071978">
    <property type="term" value="P:bacterial-type flagellum-dependent swarming motility"/>
    <property type="evidence" value="ECO:0007669"/>
    <property type="project" value="TreeGrafter"/>
</dbReference>
<organism evidence="11 12">
    <name type="scientific">Georgenia ruanii</name>
    <dbReference type="NCBI Taxonomy" id="348442"/>
    <lineage>
        <taxon>Bacteria</taxon>
        <taxon>Bacillati</taxon>
        <taxon>Actinomycetota</taxon>
        <taxon>Actinomycetes</taxon>
        <taxon>Micrococcales</taxon>
        <taxon>Bogoriellaceae</taxon>
        <taxon>Georgenia</taxon>
    </lineage>
</organism>
<keyword evidence="12" id="KW-1185">Reference proteome</keyword>
<keyword evidence="9" id="KW-0975">Bacterial flagellum</keyword>
<evidence type="ECO:0000313" key="11">
    <source>
        <dbReference type="EMBL" id="MPV89727.1"/>
    </source>
</evidence>
<name>A0A7J9UYM0_9MICO</name>
<evidence type="ECO:0000259" key="10">
    <source>
        <dbReference type="Pfam" id="PF01052"/>
    </source>
</evidence>
<gene>
    <name evidence="11" type="ORF">GB882_13710</name>
</gene>
<keyword evidence="11" id="KW-0966">Cell projection</keyword>
<dbReference type="Proteomes" id="UP000429644">
    <property type="component" value="Unassembled WGS sequence"/>
</dbReference>
<dbReference type="InterPro" id="IPR001689">
    <property type="entry name" value="Flag_FliM"/>
</dbReference>
<evidence type="ECO:0000313" key="12">
    <source>
        <dbReference type="Proteomes" id="UP000429644"/>
    </source>
</evidence>
<evidence type="ECO:0000256" key="7">
    <source>
        <dbReference type="ARBA" id="ARBA00022779"/>
    </source>
</evidence>
<dbReference type="InterPro" id="IPR036429">
    <property type="entry name" value="SpoA-like_sf"/>
</dbReference>
<evidence type="ECO:0000256" key="3">
    <source>
        <dbReference type="ARBA" id="ARBA00011049"/>
    </source>
</evidence>
<comment type="caution">
    <text evidence="11">The sequence shown here is derived from an EMBL/GenBank/DDBJ whole genome shotgun (WGS) entry which is preliminary data.</text>
</comment>
<dbReference type="Pfam" id="PF02154">
    <property type="entry name" value="FliM"/>
    <property type="match status" value="1"/>
</dbReference>
<dbReference type="PANTHER" id="PTHR30034">
    <property type="entry name" value="FLAGELLAR MOTOR SWITCH PROTEIN FLIM"/>
    <property type="match status" value="1"/>
</dbReference>
<dbReference type="Pfam" id="PF01052">
    <property type="entry name" value="FliMN_C"/>
    <property type="match status" value="1"/>
</dbReference>
<sequence>MAYDFRRPMTLPREHARMLEMAFGTFSRHWANQLVARLRVSVSSAVTEVKMCSYDEYVASLPTTTTVVLCSVEPGRRIALVQFPLDAALVWIDHMLGGPGTPGAVPERELTEIEQALIMELLRRTLADLNYSFAAIVRLEAEFKQIQYTPQFVQAAEASTPVIVARFELHVDEQDVPVSVMLPAEGLMTALRDGEHVDLRTAEEIAEEKVQSRLLEVAVQQVPVDVAVRFRPVTVHPREVVALRPGDVLPLHHPASRPLDVVVGDRVLAQAAPGTQGSRLAGMVVHVKEN</sequence>
<accession>A0A7J9UYM0</accession>
<evidence type="ECO:0000256" key="8">
    <source>
        <dbReference type="ARBA" id="ARBA00023136"/>
    </source>
</evidence>
<dbReference type="GO" id="GO:0003774">
    <property type="term" value="F:cytoskeletal motor activity"/>
    <property type="evidence" value="ECO:0007669"/>
    <property type="project" value="InterPro"/>
</dbReference>
<evidence type="ECO:0000256" key="4">
    <source>
        <dbReference type="ARBA" id="ARBA00021898"/>
    </source>
</evidence>
<dbReference type="PANTHER" id="PTHR30034:SF6">
    <property type="entry name" value="YOP PROTEINS TRANSLOCATION PROTEIN Q"/>
    <property type="match status" value="1"/>
</dbReference>
<dbReference type="GO" id="GO:0050918">
    <property type="term" value="P:positive chemotaxis"/>
    <property type="evidence" value="ECO:0007669"/>
    <property type="project" value="TreeGrafter"/>
</dbReference>
<evidence type="ECO:0000256" key="6">
    <source>
        <dbReference type="ARBA" id="ARBA00022500"/>
    </source>
</evidence>
<dbReference type="EMBL" id="WHPD01002955">
    <property type="protein sequence ID" value="MPV89727.1"/>
    <property type="molecule type" value="Genomic_DNA"/>
</dbReference>
<dbReference type="Gene3D" id="3.40.1550.10">
    <property type="entry name" value="CheC-like"/>
    <property type="match status" value="1"/>
</dbReference>
<evidence type="ECO:0000256" key="2">
    <source>
        <dbReference type="ARBA" id="ARBA00004202"/>
    </source>
</evidence>
<dbReference type="OrthoDB" id="5241113at2"/>
<keyword evidence="5" id="KW-1003">Cell membrane</keyword>
<reference evidence="11 12" key="1">
    <citation type="submission" date="2019-10" db="EMBL/GenBank/DDBJ databases">
        <title>Georgenia wutianyii sp. nov. and Georgenia yuyongxinii sp. nov. isolated from plateau pika (Ochotona curzoniae) in the Qinghai-Tibet plateau of China.</title>
        <authorList>
            <person name="Tian Z."/>
        </authorList>
    </citation>
    <scope>NUCLEOTIDE SEQUENCE [LARGE SCALE GENOMIC DNA]</scope>
    <source>
        <strain evidence="11 12">JCM 15130</strain>
    </source>
</reference>
<dbReference type="SUPFAM" id="SSF101801">
    <property type="entry name" value="Surface presentation of antigens (SPOA)"/>
    <property type="match status" value="1"/>
</dbReference>
<comment type="similarity">
    <text evidence="3">Belongs to the FliM family.</text>
</comment>
<dbReference type="AlphaFoldDB" id="A0A7J9UYM0"/>
<keyword evidence="7" id="KW-0283">Flagellar rotation</keyword>
<dbReference type="Gene3D" id="2.30.330.10">
    <property type="entry name" value="SpoA-like"/>
    <property type="match status" value="1"/>
</dbReference>
<keyword evidence="11" id="KW-0969">Cilium</keyword>
<dbReference type="InterPro" id="IPR028976">
    <property type="entry name" value="CheC-like_sf"/>
</dbReference>
<protein>
    <recommendedName>
        <fullName evidence="4">Flagellar motor switch protein FliM</fullName>
    </recommendedName>
</protein>
<evidence type="ECO:0000256" key="1">
    <source>
        <dbReference type="ARBA" id="ARBA00004117"/>
    </source>
</evidence>
<proteinExistence type="inferred from homology"/>
<dbReference type="SUPFAM" id="SSF103039">
    <property type="entry name" value="CheC-like"/>
    <property type="match status" value="1"/>
</dbReference>
<keyword evidence="6" id="KW-0145">Chemotaxis</keyword>
<dbReference type="CDD" id="cd17908">
    <property type="entry name" value="FliM"/>
    <property type="match status" value="1"/>
</dbReference>
<keyword evidence="8" id="KW-0472">Membrane</keyword>
<dbReference type="InterPro" id="IPR001543">
    <property type="entry name" value="FliN-like_C"/>
</dbReference>
<dbReference type="GO" id="GO:0009425">
    <property type="term" value="C:bacterial-type flagellum basal body"/>
    <property type="evidence" value="ECO:0007669"/>
    <property type="project" value="UniProtKB-SubCell"/>
</dbReference>
<dbReference type="PIRSF" id="PIRSF002888">
    <property type="entry name" value="FliM"/>
    <property type="match status" value="1"/>
</dbReference>
<keyword evidence="11" id="KW-0282">Flagellum</keyword>
<evidence type="ECO:0000256" key="5">
    <source>
        <dbReference type="ARBA" id="ARBA00022475"/>
    </source>
</evidence>